<dbReference type="AlphaFoldDB" id="A0AAV4JZ06"/>
<name>A0AAV4JZ06_9GAST</name>
<sequence>MVREKIWGAGGEDVCVEALASWRKSNIWIDVKALASWRKGNIWTHVKALASWRKGNIWTDVKALASWRKGTKKQRTAEGDMEEDGGEGPERKRSFLRNGSLDRPRWRALQPSQAPPQTICRM</sequence>
<proteinExistence type="predicted"/>
<feature type="region of interest" description="Disordered" evidence="1">
    <location>
        <begin position="69"/>
        <end position="122"/>
    </location>
</feature>
<dbReference type="EMBL" id="BMAT01010584">
    <property type="protein sequence ID" value="GFS27947.1"/>
    <property type="molecule type" value="Genomic_DNA"/>
</dbReference>
<keyword evidence="3" id="KW-1185">Reference proteome</keyword>
<protein>
    <submittedName>
        <fullName evidence="2">Uncharacterized protein</fullName>
    </submittedName>
</protein>
<evidence type="ECO:0000313" key="3">
    <source>
        <dbReference type="Proteomes" id="UP000762676"/>
    </source>
</evidence>
<organism evidence="2 3">
    <name type="scientific">Elysia marginata</name>
    <dbReference type="NCBI Taxonomy" id="1093978"/>
    <lineage>
        <taxon>Eukaryota</taxon>
        <taxon>Metazoa</taxon>
        <taxon>Spiralia</taxon>
        <taxon>Lophotrochozoa</taxon>
        <taxon>Mollusca</taxon>
        <taxon>Gastropoda</taxon>
        <taxon>Heterobranchia</taxon>
        <taxon>Euthyneura</taxon>
        <taxon>Panpulmonata</taxon>
        <taxon>Sacoglossa</taxon>
        <taxon>Placobranchoidea</taxon>
        <taxon>Plakobranchidae</taxon>
        <taxon>Elysia</taxon>
    </lineage>
</organism>
<evidence type="ECO:0000256" key="1">
    <source>
        <dbReference type="SAM" id="MobiDB-lite"/>
    </source>
</evidence>
<accession>A0AAV4JZ06</accession>
<evidence type="ECO:0000313" key="2">
    <source>
        <dbReference type="EMBL" id="GFS27947.1"/>
    </source>
</evidence>
<dbReference type="Proteomes" id="UP000762676">
    <property type="component" value="Unassembled WGS sequence"/>
</dbReference>
<comment type="caution">
    <text evidence="2">The sequence shown here is derived from an EMBL/GenBank/DDBJ whole genome shotgun (WGS) entry which is preliminary data.</text>
</comment>
<gene>
    <name evidence="2" type="ORF">ElyMa_005320200</name>
</gene>
<reference evidence="2 3" key="1">
    <citation type="journal article" date="2021" name="Elife">
        <title>Chloroplast acquisition without the gene transfer in kleptoplastic sea slugs, Plakobranchus ocellatus.</title>
        <authorList>
            <person name="Maeda T."/>
            <person name="Takahashi S."/>
            <person name="Yoshida T."/>
            <person name="Shimamura S."/>
            <person name="Takaki Y."/>
            <person name="Nagai Y."/>
            <person name="Toyoda A."/>
            <person name="Suzuki Y."/>
            <person name="Arimoto A."/>
            <person name="Ishii H."/>
            <person name="Satoh N."/>
            <person name="Nishiyama T."/>
            <person name="Hasebe M."/>
            <person name="Maruyama T."/>
            <person name="Minagawa J."/>
            <person name="Obokata J."/>
            <person name="Shigenobu S."/>
        </authorList>
    </citation>
    <scope>NUCLEOTIDE SEQUENCE [LARGE SCALE GENOMIC DNA]</scope>
</reference>